<dbReference type="Gene3D" id="3.40.50.180">
    <property type="entry name" value="Methylesterase CheB, C-terminal domain"/>
    <property type="match status" value="1"/>
</dbReference>
<dbReference type="GO" id="GO:0005737">
    <property type="term" value="C:cytoplasm"/>
    <property type="evidence" value="ECO:0007669"/>
    <property type="project" value="InterPro"/>
</dbReference>
<dbReference type="InterPro" id="IPR000673">
    <property type="entry name" value="Sig_transdc_resp-reg_Me-estase"/>
</dbReference>
<dbReference type="Pfam" id="PF01339">
    <property type="entry name" value="CheB_methylest"/>
    <property type="match status" value="1"/>
</dbReference>
<proteinExistence type="predicted"/>
<evidence type="ECO:0000313" key="5">
    <source>
        <dbReference type="EMBL" id="PXY26910.1"/>
    </source>
</evidence>
<sequence>MAATGSTPAAPSVVVVGSSAGGVSALSRLLGALPAELGVPVIIVQHLDRRHPTLLAQVLARVSAVPVKLAEDGELARPDVAYLARPDHHLLIGPGGRLTLSHTGLVHFVRPSADVLFEAAAQAYGSRVVACVLTGTGVDGAEGIAAVKARGGVTMAQDPDTAEYPSMPTAAVASGAELVLPLEDIAPAIGELVTARTP</sequence>
<keyword evidence="1" id="KW-0378">Hydrolase</keyword>
<dbReference type="SUPFAM" id="SSF52738">
    <property type="entry name" value="Methylesterase CheB, C-terminal domain"/>
    <property type="match status" value="1"/>
</dbReference>
<dbReference type="CDD" id="cd16433">
    <property type="entry name" value="CheB"/>
    <property type="match status" value="1"/>
</dbReference>
<protein>
    <recommendedName>
        <fullName evidence="2">protein-glutamate methylesterase</fullName>
        <ecNumber evidence="2">3.1.1.61</ecNumber>
    </recommendedName>
</protein>
<evidence type="ECO:0000256" key="1">
    <source>
        <dbReference type="ARBA" id="ARBA00022801"/>
    </source>
</evidence>
<evidence type="ECO:0000256" key="2">
    <source>
        <dbReference type="ARBA" id="ARBA00039140"/>
    </source>
</evidence>
<dbReference type="EC" id="3.1.1.61" evidence="2"/>
<accession>A0A2V4AY55</accession>
<dbReference type="GO" id="GO:0008984">
    <property type="term" value="F:protein-glutamate methylesterase activity"/>
    <property type="evidence" value="ECO:0007669"/>
    <property type="project" value="UniProtKB-EC"/>
</dbReference>
<dbReference type="EMBL" id="MASW01000002">
    <property type="protein sequence ID" value="PXY26910.1"/>
    <property type="molecule type" value="Genomic_DNA"/>
</dbReference>
<dbReference type="Proteomes" id="UP000249915">
    <property type="component" value="Unassembled WGS sequence"/>
</dbReference>
<organism evidence="5 6">
    <name type="scientific">Prauserella muralis</name>
    <dbReference type="NCBI Taxonomy" id="588067"/>
    <lineage>
        <taxon>Bacteria</taxon>
        <taxon>Bacillati</taxon>
        <taxon>Actinomycetota</taxon>
        <taxon>Actinomycetes</taxon>
        <taxon>Pseudonocardiales</taxon>
        <taxon>Pseudonocardiaceae</taxon>
        <taxon>Prauserella</taxon>
    </lineage>
</organism>
<dbReference type="PANTHER" id="PTHR42872:SF6">
    <property type="entry name" value="PROTEIN-GLUTAMATE METHYLESTERASE_PROTEIN-GLUTAMINE GLUTAMINASE"/>
    <property type="match status" value="1"/>
</dbReference>
<evidence type="ECO:0000313" key="6">
    <source>
        <dbReference type="Proteomes" id="UP000249915"/>
    </source>
</evidence>
<dbReference type="AlphaFoldDB" id="A0A2V4AY55"/>
<feature type="domain" description="CheB-type methylesterase" evidence="4">
    <location>
        <begin position="8"/>
        <end position="196"/>
    </location>
</feature>
<name>A0A2V4AY55_9PSEU</name>
<comment type="catalytic activity">
    <reaction evidence="3">
        <text>[protein]-L-glutamate 5-O-methyl ester + H2O = L-glutamyl-[protein] + methanol + H(+)</text>
        <dbReference type="Rhea" id="RHEA:23236"/>
        <dbReference type="Rhea" id="RHEA-COMP:10208"/>
        <dbReference type="Rhea" id="RHEA-COMP:10311"/>
        <dbReference type="ChEBI" id="CHEBI:15377"/>
        <dbReference type="ChEBI" id="CHEBI:15378"/>
        <dbReference type="ChEBI" id="CHEBI:17790"/>
        <dbReference type="ChEBI" id="CHEBI:29973"/>
        <dbReference type="ChEBI" id="CHEBI:82795"/>
        <dbReference type="EC" id="3.1.1.61"/>
    </reaction>
</comment>
<evidence type="ECO:0000259" key="4">
    <source>
        <dbReference type="PROSITE" id="PS50122"/>
    </source>
</evidence>
<keyword evidence="6" id="KW-1185">Reference proteome</keyword>
<dbReference type="RefSeq" id="WP_112280910.1">
    <property type="nucleotide sequence ID" value="NZ_MASW01000002.1"/>
</dbReference>
<dbReference type="GO" id="GO:0006935">
    <property type="term" value="P:chemotaxis"/>
    <property type="evidence" value="ECO:0007669"/>
    <property type="project" value="UniProtKB-UniRule"/>
</dbReference>
<gene>
    <name evidence="5" type="ORF">BAY60_10420</name>
</gene>
<evidence type="ECO:0000256" key="3">
    <source>
        <dbReference type="ARBA" id="ARBA00048267"/>
    </source>
</evidence>
<reference evidence="5 6" key="1">
    <citation type="submission" date="2016-07" db="EMBL/GenBank/DDBJ databases">
        <title>Draft genome sequence of Prauserella muralis DSM 45305, isolated from a mould-covered wall in an indoor environment.</title>
        <authorList>
            <person name="Ruckert C."/>
            <person name="Albersmeier A."/>
            <person name="Jiang C.-L."/>
            <person name="Jiang Y."/>
            <person name="Kalinowski J."/>
            <person name="Schneider O."/>
            <person name="Winkler A."/>
            <person name="Zotchev S.B."/>
        </authorList>
    </citation>
    <scope>NUCLEOTIDE SEQUENCE [LARGE SCALE GENOMIC DNA]</scope>
    <source>
        <strain evidence="5 6">DSM 45305</strain>
    </source>
</reference>
<comment type="caution">
    <text evidence="5">The sequence shown here is derived from an EMBL/GenBank/DDBJ whole genome shotgun (WGS) entry which is preliminary data.</text>
</comment>
<dbReference type="PANTHER" id="PTHR42872">
    <property type="entry name" value="PROTEIN-GLUTAMATE METHYLESTERASE/PROTEIN-GLUTAMINE GLUTAMINASE"/>
    <property type="match status" value="1"/>
</dbReference>
<dbReference type="PROSITE" id="PS50122">
    <property type="entry name" value="CHEB"/>
    <property type="match status" value="1"/>
</dbReference>
<dbReference type="InterPro" id="IPR035909">
    <property type="entry name" value="CheB_C"/>
</dbReference>
<dbReference type="GO" id="GO:0000156">
    <property type="term" value="F:phosphorelay response regulator activity"/>
    <property type="evidence" value="ECO:0007669"/>
    <property type="project" value="InterPro"/>
</dbReference>
<dbReference type="OrthoDB" id="9791760at2"/>